<proteinExistence type="predicted"/>
<dbReference type="EMBL" id="JN039300">
    <property type="protein sequence ID" value="AEJ72946.1"/>
    <property type="molecule type" value="Genomic_DNA"/>
</dbReference>
<dbReference type="SUPFAM" id="SSF47789">
    <property type="entry name" value="C-terminal domain of RNA polymerase alpha subunit"/>
    <property type="match status" value="1"/>
</dbReference>
<evidence type="ECO:0000256" key="1">
    <source>
        <dbReference type="ARBA" id="ARBA00022478"/>
    </source>
</evidence>
<dbReference type="InterPro" id="IPR036643">
    <property type="entry name" value="RNApol_insert_sf"/>
</dbReference>
<organism evidence="4">
    <name type="scientific">Karlodinium veneficum</name>
    <name type="common">Dinoflagellate</name>
    <name type="synonym">Karlodinium micrum</name>
    <dbReference type="NCBI Taxonomy" id="407301"/>
    <lineage>
        <taxon>Eukaryota</taxon>
        <taxon>Sar</taxon>
        <taxon>Alveolata</taxon>
        <taxon>Dinophyceae</taxon>
        <taxon>Gymnodiniales</taxon>
        <taxon>Kareniaceae</taxon>
        <taxon>Karlodinium</taxon>
    </lineage>
</organism>
<dbReference type="InterPro" id="IPR036603">
    <property type="entry name" value="RBP11-like"/>
</dbReference>
<protein>
    <submittedName>
        <fullName evidence="4">Alpha subunit of RNA polymerase</fullName>
    </submittedName>
</protein>
<dbReference type="AlphaFoldDB" id="G1E757"/>
<dbReference type="SUPFAM" id="SSF56553">
    <property type="entry name" value="Insert subdomain of RNA polymerase alpha subunit"/>
    <property type="match status" value="1"/>
</dbReference>
<keyword evidence="2" id="KW-0804">Transcription</keyword>
<dbReference type="GO" id="GO:0046983">
    <property type="term" value="F:protein dimerization activity"/>
    <property type="evidence" value="ECO:0007669"/>
    <property type="project" value="InterPro"/>
</dbReference>
<dbReference type="SUPFAM" id="SSF55257">
    <property type="entry name" value="RBP11-like subunits of RNA polymerase"/>
    <property type="match status" value="1"/>
</dbReference>
<keyword evidence="4" id="KW-0934">Plastid</keyword>
<dbReference type="Pfam" id="PF03118">
    <property type="entry name" value="RNA_pol_A_CTD"/>
    <property type="match status" value="1"/>
</dbReference>
<geneLocation type="chloroplast" evidence="4"/>
<evidence type="ECO:0000256" key="2">
    <source>
        <dbReference type="ARBA" id="ARBA00023163"/>
    </source>
</evidence>
<evidence type="ECO:0000259" key="3">
    <source>
        <dbReference type="Pfam" id="PF03118"/>
    </source>
</evidence>
<feature type="domain" description="RNA polymerase alpha subunit C-terminal" evidence="3">
    <location>
        <begin position="504"/>
        <end position="560"/>
    </location>
</feature>
<dbReference type="GO" id="GO:0003899">
    <property type="term" value="F:DNA-directed RNA polymerase activity"/>
    <property type="evidence" value="ECO:0007669"/>
    <property type="project" value="InterPro"/>
</dbReference>
<gene>
    <name evidence="4" type="primary">rpoA</name>
</gene>
<dbReference type="InterPro" id="IPR011260">
    <property type="entry name" value="RNAP_asu_C"/>
</dbReference>
<name>G1E757_KARVE</name>
<keyword evidence="4" id="KW-0150">Chloroplast</keyword>
<reference evidence="4" key="1">
    <citation type="journal article" date="2011" name="PLoS ONE">
        <title>Genome evolution of a tertiary dinoflagellate plastid.</title>
        <authorList>
            <person name="Gabrielsen T.M."/>
            <person name="Minge M.A."/>
            <person name="Espelund M."/>
            <person name="Tooming-Klunderud A."/>
            <person name="Patil V."/>
            <person name="Nederbragt A.J."/>
            <person name="Otis C."/>
            <person name="Turmel M."/>
            <person name="Shalchian-Tabrizi K."/>
            <person name="Lemieux C."/>
            <person name="Jakobsen K.S."/>
        </authorList>
    </citation>
    <scope>NUCLEOTIDE SEQUENCE</scope>
</reference>
<accession>G1E757</accession>
<sequence>MIFSCISGIAFVAMHIRGFNNEFTTIPGIYEEITDITLNVGQVVLIGSTDYFLLAKLSFEKCETEIALTIITAANIDLPPYVTLMDPTQYICQMYLNDCQLEIEFLIMEGTNFMTNQYVNGFMPNEWIAINANFMPVIKVMSYAESYREPTIFSLEFLFLNVITNGAINPMGAMCLASYYILDSFRTFHHFIFFNNNQLEIPECYNSTLDILDFEIMKGFNRFLILLNLLQNILKQNLAYFADSLHYEYPSDNCPYPNVFYDGSDIMWFFHQINIGDERIEALNDYFLDDIKKLLESWFSGSITEQEKYTLDNRYGLNTKILGPIGQGKIIPSLYKTDSIIKATNFLEELSLEMLNLTEPVYRYFKYYNINSIDSFVSAPMIDLLDLKFQGSNVVRLEFCNELYKKLFKKFEIDTCNFTLSPLFDNVRSSKEELFVHENLLFVHENLLFLEEDPLLKDFFFNLGEEFAEINPAPKENSECIKPDEMSYIDIFSRFFEINTLDIDNLMLEILDLKTRPYNVLRKHNITTIGMLMRYSKVRLLELVGIGSVRILDIEKTLHEHFDVELNK</sequence>
<dbReference type="Gene3D" id="3.30.1360.10">
    <property type="entry name" value="RNA polymerase, RBP11-like subunit"/>
    <property type="match status" value="1"/>
</dbReference>
<dbReference type="Gene3D" id="2.170.120.12">
    <property type="entry name" value="DNA-directed RNA polymerase, insert domain"/>
    <property type="match status" value="1"/>
</dbReference>
<keyword evidence="1" id="KW-0240">DNA-directed RNA polymerase</keyword>
<dbReference type="GO" id="GO:0000428">
    <property type="term" value="C:DNA-directed RNA polymerase complex"/>
    <property type="evidence" value="ECO:0007669"/>
    <property type="project" value="UniProtKB-KW"/>
</dbReference>
<dbReference type="GO" id="GO:0003677">
    <property type="term" value="F:DNA binding"/>
    <property type="evidence" value="ECO:0007669"/>
    <property type="project" value="InterPro"/>
</dbReference>
<dbReference type="Gene3D" id="1.10.150.20">
    <property type="entry name" value="5' to 3' exonuclease, C-terminal subdomain"/>
    <property type="match status" value="1"/>
</dbReference>
<dbReference type="GO" id="GO:0006351">
    <property type="term" value="P:DNA-templated transcription"/>
    <property type="evidence" value="ECO:0007669"/>
    <property type="project" value="InterPro"/>
</dbReference>
<evidence type="ECO:0000313" key="4">
    <source>
        <dbReference type="EMBL" id="AEJ72946.1"/>
    </source>
</evidence>